<dbReference type="Proteomes" id="UP000187412">
    <property type="component" value="Unassembled WGS sequence"/>
</dbReference>
<gene>
    <name evidence="2" type="ORF">BSK56_21535</name>
</gene>
<dbReference type="InterPro" id="IPR012938">
    <property type="entry name" value="Glc/Sorbosone_DH"/>
</dbReference>
<evidence type="ECO:0000313" key="2">
    <source>
        <dbReference type="EMBL" id="OMD44944.1"/>
    </source>
</evidence>
<dbReference type="Gene3D" id="2.120.10.30">
    <property type="entry name" value="TolB, C-terminal domain"/>
    <property type="match status" value="1"/>
</dbReference>
<comment type="caution">
    <text evidence="2">The sequence shown here is derived from an EMBL/GenBank/DDBJ whole genome shotgun (WGS) entry which is preliminary data.</text>
</comment>
<name>A0ABX3H779_PAEBO</name>
<dbReference type="Pfam" id="PF07995">
    <property type="entry name" value="GSDH"/>
    <property type="match status" value="1"/>
</dbReference>
<proteinExistence type="predicted"/>
<evidence type="ECO:0000259" key="1">
    <source>
        <dbReference type="Pfam" id="PF07995"/>
    </source>
</evidence>
<dbReference type="InterPro" id="IPR011041">
    <property type="entry name" value="Quinoprot_gluc/sorb_DH_b-prop"/>
</dbReference>
<dbReference type="PANTHER" id="PTHR19328">
    <property type="entry name" value="HEDGEHOG-INTERACTING PROTEIN"/>
    <property type="match status" value="1"/>
</dbReference>
<feature type="domain" description="Glucose/Sorbosone dehydrogenase" evidence="1">
    <location>
        <begin position="1"/>
        <end position="305"/>
    </location>
</feature>
<dbReference type="InterPro" id="IPR011042">
    <property type="entry name" value="6-blade_b-propeller_TolB-like"/>
</dbReference>
<reference evidence="2 3" key="1">
    <citation type="submission" date="2016-10" db="EMBL/GenBank/DDBJ databases">
        <title>Paenibacillus species isolates.</title>
        <authorList>
            <person name="Beno S.M."/>
        </authorList>
    </citation>
    <scope>NUCLEOTIDE SEQUENCE [LARGE SCALE GENOMIC DNA]</scope>
    <source>
        <strain evidence="2 3">FSL H7-0744</strain>
    </source>
</reference>
<dbReference type="SUPFAM" id="SSF50952">
    <property type="entry name" value="Soluble quinoprotein glucose dehydrogenase"/>
    <property type="match status" value="1"/>
</dbReference>
<protein>
    <submittedName>
        <fullName evidence="2">Glucose sorbosone dehydrogenase</fullName>
    </submittedName>
</protein>
<accession>A0ABX3H779</accession>
<dbReference type="EMBL" id="MPTB01000029">
    <property type="protein sequence ID" value="OMD44944.1"/>
    <property type="molecule type" value="Genomic_DNA"/>
</dbReference>
<dbReference type="PANTHER" id="PTHR19328:SF13">
    <property type="entry name" value="HIPL1 PROTEIN"/>
    <property type="match status" value="1"/>
</dbReference>
<sequence>MAFAPDGRIFFTERPGSLRVIENGKLRKAPLLELLAPFVSKGEGGLLGLALDPAFEKSGYAYVYHSYLHTDGGVQNRVLRLKISSGKAEINKVMLDGIPGDTNHNGGRIKVGPDGYLYVTAGERYKPELAQDKDSLGGKILRISLDGSIPQDNPWPDSPVYSWGHRNPQGLAWQPDTGVLYSSEHGQSSHDEINIIEAGANYGWPLIEGDETAGKGEVSLKLPLLHSGSQTWAPSGMAFITQGPWSGELLVAGLAGEQLLWISPSSGGGKAKATALFQEKWGRLRNVAEGPDGALYVMTNNRDGRGEPGNNDDKLIALKPNWK</sequence>
<keyword evidence="3" id="KW-1185">Reference proteome</keyword>
<evidence type="ECO:0000313" key="3">
    <source>
        <dbReference type="Proteomes" id="UP000187412"/>
    </source>
</evidence>
<organism evidence="2 3">
    <name type="scientific">Paenibacillus borealis</name>
    <dbReference type="NCBI Taxonomy" id="160799"/>
    <lineage>
        <taxon>Bacteria</taxon>
        <taxon>Bacillati</taxon>
        <taxon>Bacillota</taxon>
        <taxon>Bacilli</taxon>
        <taxon>Bacillales</taxon>
        <taxon>Paenibacillaceae</taxon>
        <taxon>Paenibacillus</taxon>
    </lineage>
</organism>